<feature type="transmembrane region" description="Helical" evidence="10">
    <location>
        <begin position="246"/>
        <end position="268"/>
    </location>
</feature>
<dbReference type="GO" id="GO:0015385">
    <property type="term" value="F:sodium:proton antiporter activity"/>
    <property type="evidence" value="ECO:0007669"/>
    <property type="project" value="InterPro"/>
</dbReference>
<dbReference type="EMBL" id="HBIO01020016">
    <property type="protein sequence ID" value="CAE0470557.1"/>
    <property type="molecule type" value="Transcribed_RNA"/>
</dbReference>
<accession>A0A7S3VBQ4</accession>
<feature type="region of interest" description="Disordered" evidence="9">
    <location>
        <begin position="185"/>
        <end position="208"/>
    </location>
</feature>
<dbReference type="InterPro" id="IPR018422">
    <property type="entry name" value="Cation/H_exchanger_CPA1"/>
</dbReference>
<evidence type="ECO:0000256" key="9">
    <source>
        <dbReference type="SAM" id="MobiDB-lite"/>
    </source>
</evidence>
<feature type="transmembrane region" description="Helical" evidence="10">
    <location>
        <begin position="335"/>
        <end position="358"/>
    </location>
</feature>
<evidence type="ECO:0000256" key="7">
    <source>
        <dbReference type="ARBA" id="ARBA00023136"/>
    </source>
</evidence>
<proteinExistence type="predicted"/>
<feature type="transmembrane region" description="Helical" evidence="10">
    <location>
        <begin position="592"/>
        <end position="614"/>
    </location>
</feature>
<dbReference type="AlphaFoldDB" id="A0A7S3VBQ4"/>
<dbReference type="PANTHER" id="PTHR10110:SF187">
    <property type="entry name" value="SODIUM_HYDROGEN EXCHANGER"/>
    <property type="match status" value="1"/>
</dbReference>
<keyword evidence="5" id="KW-0915">Sodium</keyword>
<feature type="transmembrane region" description="Helical" evidence="10">
    <location>
        <begin position="626"/>
        <end position="650"/>
    </location>
</feature>
<dbReference type="GO" id="GO:0005886">
    <property type="term" value="C:plasma membrane"/>
    <property type="evidence" value="ECO:0007669"/>
    <property type="project" value="TreeGrafter"/>
</dbReference>
<comment type="subcellular location">
    <subcellularLocation>
        <location evidence="1">Membrane</location>
        <topology evidence="1">Multi-pass membrane protein</topology>
    </subcellularLocation>
</comment>
<gene>
    <name evidence="12" type="ORF">CDEB00056_LOCUS15410</name>
</gene>
<keyword evidence="7 10" id="KW-0472">Membrane</keyword>
<evidence type="ECO:0000256" key="3">
    <source>
        <dbReference type="ARBA" id="ARBA00022692"/>
    </source>
</evidence>
<dbReference type="Gene3D" id="6.10.140.1330">
    <property type="match status" value="1"/>
</dbReference>
<evidence type="ECO:0000256" key="4">
    <source>
        <dbReference type="ARBA" id="ARBA00022989"/>
    </source>
</evidence>
<dbReference type="InterPro" id="IPR006153">
    <property type="entry name" value="Cation/H_exchanger_TM"/>
</dbReference>
<feature type="transmembrane region" description="Helical" evidence="10">
    <location>
        <begin position="378"/>
        <end position="397"/>
    </location>
</feature>
<feature type="transmembrane region" description="Helical" evidence="10">
    <location>
        <begin position="507"/>
        <end position="524"/>
    </location>
</feature>
<reference evidence="12" key="1">
    <citation type="submission" date="2021-01" db="EMBL/GenBank/DDBJ databases">
        <authorList>
            <person name="Corre E."/>
            <person name="Pelletier E."/>
            <person name="Niang G."/>
            <person name="Scheremetjew M."/>
            <person name="Finn R."/>
            <person name="Kale V."/>
            <person name="Holt S."/>
            <person name="Cochrane G."/>
            <person name="Meng A."/>
            <person name="Brown T."/>
            <person name="Cohen L."/>
        </authorList>
    </citation>
    <scope>NUCLEOTIDE SEQUENCE</scope>
    <source>
        <strain evidence="12">MM31A-1</strain>
    </source>
</reference>
<feature type="domain" description="Cation/H+ exchanger transmembrane" evidence="11">
    <location>
        <begin position="261"/>
        <end position="531"/>
    </location>
</feature>
<evidence type="ECO:0000256" key="8">
    <source>
        <dbReference type="ARBA" id="ARBA00023201"/>
    </source>
</evidence>
<feature type="domain" description="Cation/H+ exchanger transmembrane" evidence="11">
    <location>
        <begin position="594"/>
        <end position="747"/>
    </location>
</feature>
<keyword evidence="6" id="KW-0406">Ion transport</keyword>
<protein>
    <recommendedName>
        <fullName evidence="11">Cation/H+ exchanger transmembrane domain-containing protein</fullName>
    </recommendedName>
</protein>
<feature type="transmembrane region" description="Helical" evidence="10">
    <location>
        <begin position="452"/>
        <end position="477"/>
    </location>
</feature>
<name>A0A7S3VBQ4_9STRA</name>
<feature type="compositionally biased region" description="Acidic residues" evidence="9">
    <location>
        <begin position="122"/>
        <end position="133"/>
    </location>
</feature>
<evidence type="ECO:0000256" key="5">
    <source>
        <dbReference type="ARBA" id="ARBA00023053"/>
    </source>
</evidence>
<dbReference type="GO" id="GO:0098719">
    <property type="term" value="P:sodium ion import across plasma membrane"/>
    <property type="evidence" value="ECO:0007669"/>
    <property type="project" value="TreeGrafter"/>
</dbReference>
<evidence type="ECO:0000256" key="10">
    <source>
        <dbReference type="SAM" id="Phobius"/>
    </source>
</evidence>
<feature type="region of interest" description="Disordered" evidence="9">
    <location>
        <begin position="116"/>
        <end position="139"/>
    </location>
</feature>
<feature type="transmembrane region" description="Helical" evidence="10">
    <location>
        <begin position="687"/>
        <end position="706"/>
    </location>
</feature>
<evidence type="ECO:0000313" key="12">
    <source>
        <dbReference type="EMBL" id="CAE0470557.1"/>
    </source>
</evidence>
<evidence type="ECO:0000256" key="2">
    <source>
        <dbReference type="ARBA" id="ARBA00022448"/>
    </source>
</evidence>
<feature type="transmembrane region" description="Helical" evidence="10">
    <location>
        <begin position="311"/>
        <end position="328"/>
    </location>
</feature>
<keyword evidence="8" id="KW-0739">Sodium transport</keyword>
<dbReference type="InterPro" id="IPR004709">
    <property type="entry name" value="NaH_exchanger"/>
</dbReference>
<dbReference type="GO" id="GO:0051453">
    <property type="term" value="P:regulation of intracellular pH"/>
    <property type="evidence" value="ECO:0007669"/>
    <property type="project" value="TreeGrafter"/>
</dbReference>
<dbReference type="Pfam" id="PF00999">
    <property type="entry name" value="Na_H_Exchanger"/>
    <property type="match status" value="2"/>
</dbReference>
<sequence>MSMSNRIGAAAVDEDVDVDMDMDIKERNRKEQLALEKGHFWALGGLFLLALIVQCTTIGNHGEGLGGLLLKVSNDSGASGATVDPAPGISTTRSFEIDIDGRSLVRIFQGASDGDGTTLLDTDTDNDTDDDTNVDPINPHNKQCRDYLKNFLEGTTDSNDECQGLQNAYEAADCTEDITVVTSSTRSSTSTSGSVITDQKNNTDANNATTTDDDFTPAIDDFFVEFQCCKVISHYYSSRCLYHQQYASLSLLGIVSVLILCSLVKTVLQALKFKWIPEAGGCILVGAIVGAVLTTKMPQYQMTLGSFNDDLFLFILLPPIIFHASLSIDKKKFRMLLFPIVMFAVVGTFLSAVITGFMTHYLTRVFGSLTTTIPLLDSMIFGALVSSVDPVATLSILHSMGVSETNMLYVVVFGESILNDGVSIAMFESLVMHLQGANIELDSALIITSLKYFVKVSWMSVAIGVGVGLVCTLYFWMIRGRHDPVGEVATFFCFALLAYYMGDGVGGSGIVSIMMAGFIMDIFVRGTHMTERDIAHELLPQETSIEVSNSMIDEDAGTPQPTGFRVPSYTDCRVMFSGVGHISNRAKVHVGFVADVVANLMETAIFAYLGLFLFSNKLWDNVPLVFVGVLTCSLSRAMMVGFVSLFVNVVTIVKEFVSAKLGNSDDGNPLPLEEQQTRTYIDRNMQVILLFSGIRGAVSLALAENIPLYDAVTKHGSHFKPEIKAMTNASIIFTVFIFGASTYYTLKKQREANRNNPEREDGAAMMTSLLHSNSLELTEEHVTPPWINQSQSQI</sequence>
<dbReference type="PRINTS" id="PR01084">
    <property type="entry name" value="NAHEXCHNGR"/>
</dbReference>
<evidence type="ECO:0000259" key="11">
    <source>
        <dbReference type="Pfam" id="PF00999"/>
    </source>
</evidence>
<keyword evidence="4 10" id="KW-1133">Transmembrane helix</keyword>
<feature type="transmembrane region" description="Helical" evidence="10">
    <location>
        <begin position="275"/>
        <end position="295"/>
    </location>
</feature>
<feature type="transmembrane region" description="Helical" evidence="10">
    <location>
        <begin position="726"/>
        <end position="746"/>
    </location>
</feature>
<organism evidence="12">
    <name type="scientific">Chaetoceros debilis</name>
    <dbReference type="NCBI Taxonomy" id="122233"/>
    <lineage>
        <taxon>Eukaryota</taxon>
        <taxon>Sar</taxon>
        <taxon>Stramenopiles</taxon>
        <taxon>Ochrophyta</taxon>
        <taxon>Bacillariophyta</taxon>
        <taxon>Coscinodiscophyceae</taxon>
        <taxon>Chaetocerotophycidae</taxon>
        <taxon>Chaetocerotales</taxon>
        <taxon>Chaetocerotaceae</taxon>
        <taxon>Chaetoceros</taxon>
    </lineage>
</organism>
<evidence type="ECO:0000256" key="6">
    <source>
        <dbReference type="ARBA" id="ARBA00023065"/>
    </source>
</evidence>
<keyword evidence="3 10" id="KW-0812">Transmembrane</keyword>
<keyword evidence="2" id="KW-0813">Transport</keyword>
<dbReference type="GO" id="GO:0015386">
    <property type="term" value="F:potassium:proton antiporter activity"/>
    <property type="evidence" value="ECO:0007669"/>
    <property type="project" value="TreeGrafter"/>
</dbReference>
<evidence type="ECO:0000256" key="1">
    <source>
        <dbReference type="ARBA" id="ARBA00004141"/>
    </source>
</evidence>
<dbReference type="PANTHER" id="PTHR10110">
    <property type="entry name" value="SODIUM/HYDROGEN EXCHANGER"/>
    <property type="match status" value="1"/>
</dbReference>